<keyword evidence="3" id="KW-1185">Reference proteome</keyword>
<evidence type="ECO:0000256" key="1">
    <source>
        <dbReference type="SAM" id="MobiDB-lite"/>
    </source>
</evidence>
<dbReference type="PANTHER" id="PTHR13696:SF96">
    <property type="entry name" value="COBQ_COBB_MIND_PARA NUCLEOTIDE BINDING DOMAIN-CONTAINING PROTEIN"/>
    <property type="match status" value="1"/>
</dbReference>
<dbReference type="EMBL" id="VHSH01000002">
    <property type="protein sequence ID" value="TQV82065.1"/>
    <property type="molecule type" value="Genomic_DNA"/>
</dbReference>
<gene>
    <name evidence="2" type="ORF">FKG95_07480</name>
</gene>
<dbReference type="InterPro" id="IPR015223">
    <property type="entry name" value="MipZ"/>
</dbReference>
<dbReference type="OrthoDB" id="13869at2"/>
<dbReference type="InterPro" id="IPR027417">
    <property type="entry name" value="P-loop_NTPase"/>
</dbReference>
<dbReference type="Gene3D" id="3.40.50.300">
    <property type="entry name" value="P-loop containing nucleotide triphosphate hydrolases"/>
    <property type="match status" value="1"/>
</dbReference>
<dbReference type="CDD" id="cd02042">
    <property type="entry name" value="ParAB_family"/>
    <property type="match status" value="1"/>
</dbReference>
<dbReference type="PANTHER" id="PTHR13696">
    <property type="entry name" value="P-LOOP CONTAINING NUCLEOSIDE TRIPHOSPHATE HYDROLASE"/>
    <property type="match status" value="1"/>
</dbReference>
<dbReference type="InterPro" id="IPR050678">
    <property type="entry name" value="DNA_Partitioning_ATPase"/>
</dbReference>
<name>A0A545TXX0_9PROT</name>
<protein>
    <submittedName>
        <fullName evidence="2">AAA family ATPase</fullName>
    </submittedName>
</protein>
<feature type="compositionally biased region" description="Basic residues" evidence="1">
    <location>
        <begin position="1"/>
        <end position="11"/>
    </location>
</feature>
<evidence type="ECO:0000313" key="3">
    <source>
        <dbReference type="Proteomes" id="UP000315252"/>
    </source>
</evidence>
<dbReference type="SUPFAM" id="SSF52540">
    <property type="entry name" value="P-loop containing nucleoside triphosphate hydrolases"/>
    <property type="match status" value="1"/>
</dbReference>
<evidence type="ECO:0000313" key="2">
    <source>
        <dbReference type="EMBL" id="TQV82065.1"/>
    </source>
</evidence>
<accession>A0A545TXX0</accession>
<organism evidence="2 3">
    <name type="scientific">Denitrobaculum tricleocarpae</name>
    <dbReference type="NCBI Taxonomy" id="2591009"/>
    <lineage>
        <taxon>Bacteria</taxon>
        <taxon>Pseudomonadati</taxon>
        <taxon>Pseudomonadota</taxon>
        <taxon>Alphaproteobacteria</taxon>
        <taxon>Rhodospirillales</taxon>
        <taxon>Rhodospirillaceae</taxon>
        <taxon>Denitrobaculum</taxon>
    </lineage>
</organism>
<proteinExistence type="predicted"/>
<reference evidence="2 3" key="1">
    <citation type="submission" date="2019-06" db="EMBL/GenBank/DDBJ databases">
        <title>Whole genome sequence for Rhodospirillaceae sp. R148.</title>
        <authorList>
            <person name="Wang G."/>
        </authorList>
    </citation>
    <scope>NUCLEOTIDE SEQUENCE [LARGE SCALE GENOMIC DNA]</scope>
    <source>
        <strain evidence="2 3">R148</strain>
    </source>
</reference>
<dbReference type="Pfam" id="PF09140">
    <property type="entry name" value="MipZ"/>
    <property type="match status" value="1"/>
</dbReference>
<dbReference type="Proteomes" id="UP000315252">
    <property type="component" value="Unassembled WGS sequence"/>
</dbReference>
<comment type="caution">
    <text evidence="2">The sequence shown here is derived from an EMBL/GenBank/DDBJ whole genome shotgun (WGS) entry which is preliminary data.</text>
</comment>
<dbReference type="AlphaFoldDB" id="A0A545TXX0"/>
<dbReference type="RefSeq" id="WP_142895696.1">
    <property type="nucleotide sequence ID" value="NZ_ML660053.1"/>
</dbReference>
<feature type="region of interest" description="Disordered" evidence="1">
    <location>
        <begin position="1"/>
        <end position="20"/>
    </location>
</feature>
<sequence length="323" mass="35889">MKYRHGGRRPHVVVIGNEKGGSGKSTTAMHLTVSLLKRDFRVGTIDLDARQGSFSRYIENRLSYIEATGLELPCPEHRRIYSSTRDIQEVAEQEEKQSLQTAWAALDNNDFIVIDTPGSDSSLSRLGHIMADTLVTPLNDSFLDMDMLGRVELDGEDYYLSPSVYSQMVWEQRQQRAMDRLPPMDWIIMRNRLSHINARNKKDIGQLLEQLSKRLRFRIAPGFGERVVFRELFPKGLTLLDLGDSKGDVAMSLSLSHVAARQELRQLLEVLNLPGHVDEQAGDAAAAEGAAAQLDQTAVSAADGMRAAAGAQLREEVEAASEA</sequence>